<feature type="chain" id="PRO_5044205994" evidence="2">
    <location>
        <begin position="26"/>
        <end position="227"/>
    </location>
</feature>
<dbReference type="RefSeq" id="WP_119320735.1">
    <property type="nucleotide sequence ID" value="NZ_AP025739.1"/>
</dbReference>
<evidence type="ECO:0000256" key="2">
    <source>
        <dbReference type="SAM" id="SignalP"/>
    </source>
</evidence>
<feature type="region of interest" description="Disordered" evidence="1">
    <location>
        <begin position="201"/>
        <end position="227"/>
    </location>
</feature>
<feature type="compositionally biased region" description="Gly residues" evidence="1">
    <location>
        <begin position="110"/>
        <end position="128"/>
    </location>
</feature>
<keyword evidence="2" id="KW-0732">Signal</keyword>
<dbReference type="KEGG" id="ccot:CCAX7_27180"/>
<evidence type="ECO:0000313" key="3">
    <source>
        <dbReference type="EMBL" id="BDI30667.1"/>
    </source>
</evidence>
<evidence type="ECO:0000256" key="1">
    <source>
        <dbReference type="SAM" id="MobiDB-lite"/>
    </source>
</evidence>
<protein>
    <submittedName>
        <fullName evidence="3">Uncharacterized protein</fullName>
    </submittedName>
</protein>
<accession>A0A402CTL7</accession>
<reference evidence="3 4" key="1">
    <citation type="journal article" date="2019" name="Int. J. Syst. Evol. Microbiol.">
        <title>Capsulimonas corticalis gen. nov., sp. nov., an aerobic capsulated bacterium, of a novel bacterial order, Capsulimonadales ord. nov., of the class Armatimonadia of the phylum Armatimonadetes.</title>
        <authorList>
            <person name="Li J."/>
            <person name="Kudo C."/>
            <person name="Tonouchi A."/>
        </authorList>
    </citation>
    <scope>NUCLEOTIDE SEQUENCE [LARGE SCALE GENOMIC DNA]</scope>
    <source>
        <strain evidence="3 4">AX-7</strain>
    </source>
</reference>
<feature type="region of interest" description="Disordered" evidence="1">
    <location>
        <begin position="109"/>
        <end position="128"/>
    </location>
</feature>
<dbReference type="InterPro" id="IPR043724">
    <property type="entry name" value="DUF5666"/>
</dbReference>
<dbReference type="EMBL" id="AP025739">
    <property type="protein sequence ID" value="BDI30667.1"/>
    <property type="molecule type" value="Genomic_DNA"/>
</dbReference>
<proteinExistence type="predicted"/>
<feature type="signal peptide" evidence="2">
    <location>
        <begin position="1"/>
        <end position="25"/>
    </location>
</feature>
<name>A0A402CTL7_9BACT</name>
<gene>
    <name evidence="3" type="ORF">CCAX7_27180</name>
</gene>
<evidence type="ECO:0000313" key="4">
    <source>
        <dbReference type="Proteomes" id="UP000287394"/>
    </source>
</evidence>
<dbReference type="Pfam" id="PF18914">
    <property type="entry name" value="DUF5666"/>
    <property type="match status" value="1"/>
</dbReference>
<feature type="compositionally biased region" description="Gly residues" evidence="1">
    <location>
        <begin position="202"/>
        <end position="219"/>
    </location>
</feature>
<keyword evidence="4" id="KW-1185">Reference proteome</keyword>
<dbReference type="AlphaFoldDB" id="A0A402CTL7"/>
<sequence length="227" mass="22516">MMIKKAFWPAMAAMTVIAATSAVYAAPGDAVDHVRGQVSAADSTAKTITVTNPRDQTATTFKVTDATKYTVDVAKTLDSLKVGDNIRVMGQPDDTGNVEARFIMVVPAGQGAGRPGGGGPGGRGGRRGGTTGVIATVKPALTITTADAKTVTVTTTADTRVTGPQAGSWSDVKTGTFVTADVTGDSGSQVASAVHVSANMGFGRGGGGGRRQGGGGAGGDAPPPPAQ</sequence>
<dbReference type="Proteomes" id="UP000287394">
    <property type="component" value="Chromosome"/>
</dbReference>
<organism evidence="3 4">
    <name type="scientific">Capsulimonas corticalis</name>
    <dbReference type="NCBI Taxonomy" id="2219043"/>
    <lineage>
        <taxon>Bacteria</taxon>
        <taxon>Bacillati</taxon>
        <taxon>Armatimonadota</taxon>
        <taxon>Armatimonadia</taxon>
        <taxon>Capsulimonadales</taxon>
        <taxon>Capsulimonadaceae</taxon>
        <taxon>Capsulimonas</taxon>
    </lineage>
</organism>